<dbReference type="InterPro" id="IPR041205">
    <property type="entry name" value="ScsC_N"/>
</dbReference>
<keyword evidence="3" id="KW-1015">Disulfide bond</keyword>
<evidence type="ECO:0000256" key="2">
    <source>
        <dbReference type="ARBA" id="ARBA00023002"/>
    </source>
</evidence>
<dbReference type="Proteomes" id="UP000564885">
    <property type="component" value="Unassembled WGS sequence"/>
</dbReference>
<dbReference type="EMBL" id="JABEPP010000006">
    <property type="protein sequence ID" value="NNM74586.1"/>
    <property type="molecule type" value="Genomic_DNA"/>
</dbReference>
<dbReference type="GO" id="GO:0016491">
    <property type="term" value="F:oxidoreductase activity"/>
    <property type="evidence" value="ECO:0007669"/>
    <property type="project" value="UniProtKB-KW"/>
</dbReference>
<reference evidence="7 8" key="1">
    <citation type="submission" date="2020-04" db="EMBL/GenBank/DDBJ databases">
        <title>Enterovirga sp. isolate from soil.</title>
        <authorList>
            <person name="Chea S."/>
            <person name="Kim D.-U."/>
        </authorList>
    </citation>
    <scope>NUCLEOTIDE SEQUENCE [LARGE SCALE GENOMIC DNA]</scope>
    <source>
        <strain evidence="7 8">DB1703</strain>
    </source>
</reference>
<gene>
    <name evidence="7" type="ORF">HJG44_19690</name>
</gene>
<evidence type="ECO:0000313" key="7">
    <source>
        <dbReference type="EMBL" id="NNM74586.1"/>
    </source>
</evidence>
<protein>
    <submittedName>
        <fullName evidence="7">DsbA family protein</fullName>
    </submittedName>
</protein>
<keyword evidence="4" id="KW-0676">Redox-active center</keyword>
<dbReference type="PANTHER" id="PTHR13887:SF14">
    <property type="entry name" value="DISULFIDE BOND FORMATION PROTEIN D"/>
    <property type="match status" value="1"/>
</dbReference>
<dbReference type="RefSeq" id="WP_171220055.1">
    <property type="nucleotide sequence ID" value="NZ_JABEPP010000006.1"/>
</dbReference>
<name>A0A849I433_9HYPH</name>
<dbReference type="Gene3D" id="3.40.30.10">
    <property type="entry name" value="Glutaredoxin"/>
    <property type="match status" value="1"/>
</dbReference>
<keyword evidence="2" id="KW-0560">Oxidoreductase</keyword>
<evidence type="ECO:0000256" key="4">
    <source>
        <dbReference type="ARBA" id="ARBA00023284"/>
    </source>
</evidence>
<dbReference type="InterPro" id="IPR036249">
    <property type="entry name" value="Thioredoxin-like_sf"/>
</dbReference>
<evidence type="ECO:0000259" key="6">
    <source>
        <dbReference type="PROSITE" id="PS51352"/>
    </source>
</evidence>
<sequence length="257" mass="27505">MLSRPLKRFGLAAMALAAVSAALPAGAQTFGGAQKEEIGRIVREYLIQNPEVIQEAIVELERRQTEAQKTAQTVAIRETRNELLASRHGNIVGNPAGDVTLVEFFDYNCGYCKHAVGDIQGLIKADPKLRVVLRDLPVLGQESLDASRIALAAKAQLSGEKLFEYHTRLLATRGRVGAERALGLAREMGLDVARLQKDAAGPEVAAALDENRRLAERLAINGTPAFIIGEEVIPGAVGAGPLRQAIAGMRQCGHAVC</sequence>
<feature type="signal peptide" evidence="5">
    <location>
        <begin position="1"/>
        <end position="27"/>
    </location>
</feature>
<comment type="caution">
    <text evidence="7">The sequence shown here is derived from an EMBL/GenBank/DDBJ whole genome shotgun (WGS) entry which is preliminary data.</text>
</comment>
<keyword evidence="1 5" id="KW-0732">Signal</keyword>
<dbReference type="InterPro" id="IPR001853">
    <property type="entry name" value="DSBA-like_thioredoxin_dom"/>
</dbReference>
<dbReference type="PANTHER" id="PTHR13887">
    <property type="entry name" value="GLUTATHIONE S-TRANSFERASE KAPPA"/>
    <property type="match status" value="1"/>
</dbReference>
<evidence type="ECO:0000256" key="5">
    <source>
        <dbReference type="SAM" id="SignalP"/>
    </source>
</evidence>
<proteinExistence type="predicted"/>
<keyword evidence="8" id="KW-1185">Reference proteome</keyword>
<dbReference type="Pfam" id="PF01323">
    <property type="entry name" value="DSBA"/>
    <property type="match status" value="1"/>
</dbReference>
<dbReference type="CDD" id="cd03023">
    <property type="entry name" value="DsbA_Com1_like"/>
    <property type="match status" value="1"/>
</dbReference>
<dbReference type="InterPro" id="IPR013766">
    <property type="entry name" value="Thioredoxin_domain"/>
</dbReference>
<organism evidence="7 8">
    <name type="scientific">Enterovirga aerilata</name>
    <dbReference type="NCBI Taxonomy" id="2730920"/>
    <lineage>
        <taxon>Bacteria</taxon>
        <taxon>Pseudomonadati</taxon>
        <taxon>Pseudomonadota</taxon>
        <taxon>Alphaproteobacteria</taxon>
        <taxon>Hyphomicrobiales</taxon>
        <taxon>Methylobacteriaceae</taxon>
        <taxon>Enterovirga</taxon>
    </lineage>
</organism>
<dbReference type="Pfam" id="PF18312">
    <property type="entry name" value="ScsC_N"/>
    <property type="match status" value="1"/>
</dbReference>
<evidence type="ECO:0000313" key="8">
    <source>
        <dbReference type="Proteomes" id="UP000564885"/>
    </source>
</evidence>
<dbReference type="PROSITE" id="PS51352">
    <property type="entry name" value="THIOREDOXIN_2"/>
    <property type="match status" value="1"/>
</dbReference>
<evidence type="ECO:0000256" key="1">
    <source>
        <dbReference type="ARBA" id="ARBA00022729"/>
    </source>
</evidence>
<dbReference type="AlphaFoldDB" id="A0A849I433"/>
<evidence type="ECO:0000256" key="3">
    <source>
        <dbReference type="ARBA" id="ARBA00023157"/>
    </source>
</evidence>
<feature type="domain" description="Thioredoxin" evidence="6">
    <location>
        <begin position="65"/>
        <end position="251"/>
    </location>
</feature>
<feature type="chain" id="PRO_5032873317" evidence="5">
    <location>
        <begin position="28"/>
        <end position="257"/>
    </location>
</feature>
<accession>A0A849I433</accession>
<dbReference type="SUPFAM" id="SSF52833">
    <property type="entry name" value="Thioredoxin-like"/>
    <property type="match status" value="1"/>
</dbReference>